<accession>A0AAD1XDE7</accession>
<evidence type="ECO:0000313" key="2">
    <source>
        <dbReference type="Proteomes" id="UP001295684"/>
    </source>
</evidence>
<gene>
    <name evidence="1" type="ORF">ECRASSUSDP1_LOCUS11626</name>
</gene>
<keyword evidence="2" id="KW-1185">Reference proteome</keyword>
<evidence type="ECO:0000313" key="1">
    <source>
        <dbReference type="EMBL" id="CAI2370315.1"/>
    </source>
</evidence>
<proteinExistence type="predicted"/>
<comment type="caution">
    <text evidence="1">The sequence shown here is derived from an EMBL/GenBank/DDBJ whole genome shotgun (WGS) entry which is preliminary data.</text>
</comment>
<sequence length="57" mass="6331">MVDGWLGMGVGWRGVGVDVRAVLVKKEGLWRGFWGRFLICAEFGLESNDYDLVLLSG</sequence>
<organism evidence="1 2">
    <name type="scientific">Euplotes crassus</name>
    <dbReference type="NCBI Taxonomy" id="5936"/>
    <lineage>
        <taxon>Eukaryota</taxon>
        <taxon>Sar</taxon>
        <taxon>Alveolata</taxon>
        <taxon>Ciliophora</taxon>
        <taxon>Intramacronucleata</taxon>
        <taxon>Spirotrichea</taxon>
        <taxon>Hypotrichia</taxon>
        <taxon>Euplotida</taxon>
        <taxon>Euplotidae</taxon>
        <taxon>Moneuplotes</taxon>
    </lineage>
</organism>
<reference evidence="1" key="1">
    <citation type="submission" date="2023-07" db="EMBL/GenBank/DDBJ databases">
        <authorList>
            <consortium name="AG Swart"/>
            <person name="Singh M."/>
            <person name="Singh A."/>
            <person name="Seah K."/>
            <person name="Emmerich C."/>
        </authorList>
    </citation>
    <scope>NUCLEOTIDE SEQUENCE</scope>
    <source>
        <strain evidence="1">DP1</strain>
    </source>
</reference>
<dbReference type="EMBL" id="CAMPGE010011485">
    <property type="protein sequence ID" value="CAI2370315.1"/>
    <property type="molecule type" value="Genomic_DNA"/>
</dbReference>
<dbReference type="Proteomes" id="UP001295684">
    <property type="component" value="Unassembled WGS sequence"/>
</dbReference>
<dbReference type="AlphaFoldDB" id="A0AAD1XDE7"/>
<protein>
    <submittedName>
        <fullName evidence="1">Uncharacterized protein</fullName>
    </submittedName>
</protein>
<name>A0AAD1XDE7_EUPCR</name>